<accession>D5RIA2</accession>
<gene>
    <name evidence="1" type="ORF">HMPREF0731_0812</name>
</gene>
<proteinExistence type="predicted"/>
<dbReference type="HOGENOM" id="CLU_3172696_0_0_5"/>
<name>D5RIA2_9PROT</name>
<sequence length="47" mass="5291">MAQMAVRHYHHDAMEVVGICIQLGREAPQAVLSCLNFYAHEAASKHR</sequence>
<evidence type="ECO:0000313" key="2">
    <source>
        <dbReference type="Proteomes" id="UP000005324"/>
    </source>
</evidence>
<comment type="caution">
    <text evidence="1">The sequence shown here is derived from an EMBL/GenBank/DDBJ whole genome shotgun (WGS) entry which is preliminary data.</text>
</comment>
<organism evidence="1 2">
    <name type="scientific">Pseudoroseomonas cervicalis ATCC 49957</name>
    <dbReference type="NCBI Taxonomy" id="525371"/>
    <lineage>
        <taxon>Bacteria</taxon>
        <taxon>Pseudomonadati</taxon>
        <taxon>Pseudomonadota</taxon>
        <taxon>Alphaproteobacteria</taxon>
        <taxon>Acetobacterales</taxon>
        <taxon>Roseomonadaceae</taxon>
        <taxon>Roseomonas</taxon>
    </lineage>
</organism>
<dbReference type="AlphaFoldDB" id="D5RIA2"/>
<dbReference type="EMBL" id="ADVL01000138">
    <property type="protein sequence ID" value="EFH12969.1"/>
    <property type="molecule type" value="Genomic_DNA"/>
</dbReference>
<keyword evidence="2" id="KW-1185">Reference proteome</keyword>
<dbReference type="Proteomes" id="UP000005324">
    <property type="component" value="Unassembled WGS sequence"/>
</dbReference>
<reference evidence="1 2" key="1">
    <citation type="submission" date="2010-04" db="EMBL/GenBank/DDBJ databases">
        <authorList>
            <person name="Qin X."/>
            <person name="Bachman B."/>
            <person name="Battles P."/>
            <person name="Bell A."/>
            <person name="Bess C."/>
            <person name="Bickham C."/>
            <person name="Chaboub L."/>
            <person name="Chen D."/>
            <person name="Coyle M."/>
            <person name="Deiros D.R."/>
            <person name="Dinh H."/>
            <person name="Forbes L."/>
            <person name="Fowler G."/>
            <person name="Francisco L."/>
            <person name="Fu Q."/>
            <person name="Gubbala S."/>
            <person name="Hale W."/>
            <person name="Han Y."/>
            <person name="Hemphill L."/>
            <person name="Highlander S.K."/>
            <person name="Hirani K."/>
            <person name="Hogues M."/>
            <person name="Jackson L."/>
            <person name="Jakkamsetti A."/>
            <person name="Javaid M."/>
            <person name="Jiang H."/>
            <person name="Korchina V."/>
            <person name="Kovar C."/>
            <person name="Lara F."/>
            <person name="Lee S."/>
            <person name="Mata R."/>
            <person name="Mathew T."/>
            <person name="Moen C."/>
            <person name="Morales K."/>
            <person name="Munidasa M."/>
            <person name="Nazareth L."/>
            <person name="Ngo R."/>
            <person name="Nguyen L."/>
            <person name="Okwuonu G."/>
            <person name="Ongeri F."/>
            <person name="Patil S."/>
            <person name="Petrosino J."/>
            <person name="Pham C."/>
            <person name="Pham P."/>
            <person name="Pu L.-L."/>
            <person name="Puazo M."/>
            <person name="Raj R."/>
            <person name="Reid J."/>
            <person name="Rouhana J."/>
            <person name="Saada N."/>
            <person name="Shang Y."/>
            <person name="Simmons D."/>
            <person name="Thornton R."/>
            <person name="Warren J."/>
            <person name="Weissenberger G."/>
            <person name="Zhang J."/>
            <person name="Zhang L."/>
            <person name="Zhou C."/>
            <person name="Zhu D."/>
            <person name="Muzny D."/>
            <person name="Worley K."/>
            <person name="Gibbs R."/>
        </authorList>
    </citation>
    <scope>NUCLEOTIDE SEQUENCE [LARGE SCALE GENOMIC DNA]</scope>
    <source>
        <strain evidence="1 2">ATCC 49957</strain>
    </source>
</reference>
<protein>
    <submittedName>
        <fullName evidence="1">Uncharacterized protein</fullName>
    </submittedName>
</protein>
<evidence type="ECO:0000313" key="1">
    <source>
        <dbReference type="EMBL" id="EFH12969.1"/>
    </source>
</evidence>